<keyword evidence="2" id="KW-1133">Transmembrane helix</keyword>
<evidence type="ECO:0000256" key="2">
    <source>
        <dbReference type="SAM" id="Phobius"/>
    </source>
</evidence>
<dbReference type="EMBL" id="JACICC010000005">
    <property type="protein sequence ID" value="MBB3810260.1"/>
    <property type="molecule type" value="Genomic_DNA"/>
</dbReference>
<proteinExistence type="predicted"/>
<dbReference type="PANTHER" id="PTHR43539">
    <property type="entry name" value="FLAVIN-BINDING MONOOXYGENASE-LIKE PROTEIN (AFU_ORTHOLOGUE AFUA_4G09220)"/>
    <property type="match status" value="1"/>
</dbReference>
<dbReference type="Pfam" id="PF13454">
    <property type="entry name" value="NAD_binding_9"/>
    <property type="match status" value="1"/>
</dbReference>
<dbReference type="AlphaFoldDB" id="A0A7W6EHM7"/>
<gene>
    <name evidence="4" type="ORF">FHS81_002356</name>
</gene>
<organism evidence="4 5">
    <name type="scientific">Pseudochelatococcus contaminans</name>
    <dbReference type="NCBI Taxonomy" id="1538103"/>
    <lineage>
        <taxon>Bacteria</taxon>
        <taxon>Pseudomonadati</taxon>
        <taxon>Pseudomonadota</taxon>
        <taxon>Alphaproteobacteria</taxon>
        <taxon>Hyphomicrobiales</taxon>
        <taxon>Chelatococcaceae</taxon>
        <taxon>Pseudochelatococcus</taxon>
    </lineage>
</organism>
<keyword evidence="1" id="KW-0560">Oxidoreductase</keyword>
<dbReference type="GO" id="GO:0004497">
    <property type="term" value="F:monooxygenase activity"/>
    <property type="evidence" value="ECO:0007669"/>
    <property type="project" value="TreeGrafter"/>
</dbReference>
<evidence type="ECO:0000259" key="3">
    <source>
        <dbReference type="Pfam" id="PF13454"/>
    </source>
</evidence>
<accession>A0A7W6EHM7</accession>
<sequence>MADSFLTADKADRHALAKLEERVAEDLLFLQLPAASWVTPRRDDSGDELLDVAIIGGGMAGLTVAAALIFAGIDRIAVFDKSPAGLEGPWVTFARMETLRTAKEAAGPALGVPSLTFRAWFTACFGARAWDELSFIPRAMWMDYLIWYRRILRLPVLNGIELTGLDPSDDQSVRLTFRSGDGTKNVSARRVVLATGLGGLGGPAIPEFIRNIDRRFWLHAAHERDFATFRGLDVGIVGAGASAMDNAAEALEKGARRVHIFVRRKEMPHVDKFTAISHEGLKLGFSGLPDEWKWKILRYGMAEQIPPPRHSVERVLRHENVFLHTGSPILSAHESEGHLAVQTPKCVHHLDRLVLATGFEVDLSLRPEFDAIADKILTWDDILPSQRDGAFDRSLLSTPYLDEGLAFQEKKPGTCPGLKLLYCYNFQAVLNHGKITSGVSGLSEASGRLVRALSRSFLNEMRDELYSRLIAYDTSELADLDWPAPPE</sequence>
<keyword evidence="5" id="KW-1185">Reference proteome</keyword>
<dbReference type="GO" id="GO:0050660">
    <property type="term" value="F:flavin adenine dinucleotide binding"/>
    <property type="evidence" value="ECO:0007669"/>
    <property type="project" value="TreeGrafter"/>
</dbReference>
<dbReference type="InterPro" id="IPR038732">
    <property type="entry name" value="HpyO/CreE_NAD-binding"/>
</dbReference>
<dbReference type="PANTHER" id="PTHR43539:SF91">
    <property type="entry name" value="FAD-DEPENDENT URATE HYDROXYLASE"/>
    <property type="match status" value="1"/>
</dbReference>
<keyword evidence="2" id="KW-0812">Transmembrane</keyword>
<feature type="domain" description="FAD-dependent urate hydroxylase HpyO/Asp monooxygenase CreE-like FAD/NAD(P)-binding" evidence="3">
    <location>
        <begin position="53"/>
        <end position="196"/>
    </location>
</feature>
<dbReference type="InterPro" id="IPR036188">
    <property type="entry name" value="FAD/NAD-bd_sf"/>
</dbReference>
<evidence type="ECO:0000256" key="1">
    <source>
        <dbReference type="ARBA" id="ARBA00023002"/>
    </source>
</evidence>
<dbReference type="Gene3D" id="3.50.50.60">
    <property type="entry name" value="FAD/NAD(P)-binding domain"/>
    <property type="match status" value="1"/>
</dbReference>
<comment type="caution">
    <text evidence="4">The sequence shown here is derived from an EMBL/GenBank/DDBJ whole genome shotgun (WGS) entry which is preliminary data.</text>
</comment>
<dbReference type="RefSeq" id="WP_183753135.1">
    <property type="nucleotide sequence ID" value="NZ_JACICC010000005.1"/>
</dbReference>
<feature type="transmembrane region" description="Helical" evidence="2">
    <location>
        <begin position="52"/>
        <end position="73"/>
    </location>
</feature>
<evidence type="ECO:0000313" key="4">
    <source>
        <dbReference type="EMBL" id="MBB3810260.1"/>
    </source>
</evidence>
<dbReference type="SUPFAM" id="SSF51905">
    <property type="entry name" value="FAD/NAD(P)-binding domain"/>
    <property type="match status" value="2"/>
</dbReference>
<dbReference type="Proteomes" id="UP000537592">
    <property type="component" value="Unassembled WGS sequence"/>
</dbReference>
<dbReference type="InterPro" id="IPR050982">
    <property type="entry name" value="Auxin_biosynth/cation_transpt"/>
</dbReference>
<reference evidence="4 5" key="1">
    <citation type="submission" date="2020-08" db="EMBL/GenBank/DDBJ databases">
        <title>Genomic Encyclopedia of Type Strains, Phase IV (KMG-IV): sequencing the most valuable type-strain genomes for metagenomic binning, comparative biology and taxonomic classification.</title>
        <authorList>
            <person name="Goeker M."/>
        </authorList>
    </citation>
    <scope>NUCLEOTIDE SEQUENCE [LARGE SCALE GENOMIC DNA]</scope>
    <source>
        <strain evidence="4 5">DSM 28760</strain>
    </source>
</reference>
<keyword evidence="2" id="KW-0472">Membrane</keyword>
<name>A0A7W6EHM7_9HYPH</name>
<protein>
    <recommendedName>
        <fullName evidence="3">FAD-dependent urate hydroxylase HpyO/Asp monooxygenase CreE-like FAD/NAD(P)-binding domain-containing protein</fullName>
    </recommendedName>
</protein>
<evidence type="ECO:0000313" key="5">
    <source>
        <dbReference type="Proteomes" id="UP000537592"/>
    </source>
</evidence>